<organism evidence="3 4">
    <name type="scientific">Streptomyces noursei</name>
    <name type="common">Streptomyces albulus</name>
    <dbReference type="NCBI Taxonomy" id="1971"/>
    <lineage>
        <taxon>Bacteria</taxon>
        <taxon>Bacillati</taxon>
        <taxon>Actinomycetota</taxon>
        <taxon>Actinomycetes</taxon>
        <taxon>Kitasatosporales</taxon>
        <taxon>Streptomycetaceae</taxon>
        <taxon>Streptomyces</taxon>
    </lineage>
</organism>
<dbReference type="InterPro" id="IPR034660">
    <property type="entry name" value="DinB/YfiT-like"/>
</dbReference>
<evidence type="ECO:0000313" key="3">
    <source>
        <dbReference type="EMBL" id="PNE36049.1"/>
    </source>
</evidence>
<accession>A0A2N8P4X3</accession>
<proteinExistence type="predicted"/>
<dbReference type="NCBIfam" id="TIGR03083">
    <property type="entry name" value="maleylpyruvate isomerase family mycothiol-dependent enzyme"/>
    <property type="match status" value="1"/>
</dbReference>
<dbReference type="GO" id="GO:0046872">
    <property type="term" value="F:metal ion binding"/>
    <property type="evidence" value="ECO:0007669"/>
    <property type="project" value="InterPro"/>
</dbReference>
<reference evidence="4" key="1">
    <citation type="submission" date="2015-09" db="EMBL/GenBank/DDBJ databases">
        <authorList>
            <person name="Graham D.E."/>
            <person name="Mahan K.M."/>
            <person name="Klingeman D.M."/>
            <person name="Fida T."/>
            <person name="Giannone R.J."/>
            <person name="Hettich R.L."/>
            <person name="Parry R.J."/>
            <person name="Spain J.C."/>
        </authorList>
    </citation>
    <scope>NUCLEOTIDE SEQUENCE [LARGE SCALE GENOMIC DNA]</scope>
    <source>
        <strain evidence="4">JCM 4701</strain>
    </source>
</reference>
<dbReference type="PANTHER" id="PTHR40758">
    <property type="entry name" value="CONSERVED PROTEIN"/>
    <property type="match status" value="1"/>
</dbReference>
<dbReference type="Proteomes" id="UP000236047">
    <property type="component" value="Unassembled WGS sequence"/>
</dbReference>
<dbReference type="GO" id="GO:0005886">
    <property type="term" value="C:plasma membrane"/>
    <property type="evidence" value="ECO:0007669"/>
    <property type="project" value="TreeGrafter"/>
</dbReference>
<protein>
    <recommendedName>
        <fullName evidence="2">Mycothiol-dependent maleylpyruvate isomerase metal-binding domain-containing protein</fullName>
    </recommendedName>
</protein>
<dbReference type="InterPro" id="IPR024344">
    <property type="entry name" value="MDMPI_metal-binding"/>
</dbReference>
<comment type="caution">
    <text evidence="3">The sequence shown here is derived from an EMBL/GenBank/DDBJ whole genome shotgun (WGS) entry which is preliminary data.</text>
</comment>
<evidence type="ECO:0000256" key="1">
    <source>
        <dbReference type="SAM" id="MobiDB-lite"/>
    </source>
</evidence>
<dbReference type="RefSeq" id="WP_102926584.1">
    <property type="nucleotide sequence ID" value="NZ_LJSN01000005.1"/>
</dbReference>
<dbReference type="InterPro" id="IPR017517">
    <property type="entry name" value="Maleyloyr_isom"/>
</dbReference>
<dbReference type="SUPFAM" id="SSF109854">
    <property type="entry name" value="DinB/YfiT-like putative metalloenzymes"/>
    <property type="match status" value="1"/>
</dbReference>
<gene>
    <name evidence="3" type="ORF">AOB60_38505</name>
</gene>
<dbReference type="Pfam" id="PF11716">
    <property type="entry name" value="MDMPI_N"/>
    <property type="match status" value="1"/>
</dbReference>
<feature type="compositionally biased region" description="Pro residues" evidence="1">
    <location>
        <begin position="222"/>
        <end position="235"/>
    </location>
</feature>
<dbReference type="PANTHER" id="PTHR40758:SF1">
    <property type="entry name" value="CONSERVED PROTEIN"/>
    <property type="match status" value="1"/>
</dbReference>
<feature type="compositionally biased region" description="Basic and acidic residues" evidence="1">
    <location>
        <begin position="240"/>
        <end position="249"/>
    </location>
</feature>
<evidence type="ECO:0000313" key="4">
    <source>
        <dbReference type="Proteomes" id="UP000236047"/>
    </source>
</evidence>
<dbReference type="EMBL" id="LJSN01000005">
    <property type="protein sequence ID" value="PNE36049.1"/>
    <property type="molecule type" value="Genomic_DNA"/>
</dbReference>
<dbReference type="AlphaFoldDB" id="A0A2N8P4X3"/>
<feature type="region of interest" description="Disordered" evidence="1">
    <location>
        <begin position="222"/>
        <end position="256"/>
    </location>
</feature>
<sequence>MASMSYDRHCAEIVAQTALLRTRLDDADLSAPVPTCPGWTLAQLVRHLGGAHRWAETIIRTRAAEPVPDDLVNDVSGHPDVDAATLGAWLTDGAEQLADALRTAGPDAPVWTVAPGGTPAFWARRMTHETVVHRADATFVAAQAPGGSAGADRPFAVVEDVAVDALDEWMSFGSLPVVRETTPRIADVMGRGHTLRFQATDAAPEAAADWLIALEADAPTWHRPPSPALSPPPPLSASVERGDPHERGGAPDALAAPATTTVRGALSDLLLLVYGRIPTRGAAPAPVGAGTGPVEIRGDVPLLDAWLHAVSFWLRE</sequence>
<name>A0A2N8P4X3_STRNR</name>
<evidence type="ECO:0000259" key="2">
    <source>
        <dbReference type="Pfam" id="PF11716"/>
    </source>
</evidence>
<keyword evidence="4" id="KW-1185">Reference proteome</keyword>
<feature type="domain" description="Mycothiol-dependent maleylpyruvate isomerase metal-binding" evidence="2">
    <location>
        <begin position="11"/>
        <end position="137"/>
    </location>
</feature>